<feature type="transmembrane region" description="Helical" evidence="4">
    <location>
        <begin position="155"/>
        <end position="174"/>
    </location>
</feature>
<proteinExistence type="predicted"/>
<comment type="caution">
    <text evidence="5">The sequence shown here is derived from an EMBL/GenBank/DDBJ whole genome shotgun (WGS) entry which is preliminary data.</text>
</comment>
<dbReference type="GO" id="GO:0022857">
    <property type="term" value="F:transmembrane transporter activity"/>
    <property type="evidence" value="ECO:0007669"/>
    <property type="project" value="InterPro"/>
</dbReference>
<gene>
    <name evidence="5" type="ORF">DW060_00295</name>
</gene>
<dbReference type="EMBL" id="QRNO01000001">
    <property type="protein sequence ID" value="RHK53304.1"/>
    <property type="molecule type" value="Genomic_DNA"/>
</dbReference>
<dbReference type="PANTHER" id="PTHR23531">
    <property type="entry name" value="QUINOLENE RESISTANCE PROTEIN NORA"/>
    <property type="match status" value="1"/>
</dbReference>
<evidence type="ECO:0000256" key="3">
    <source>
        <dbReference type="ARBA" id="ARBA00023136"/>
    </source>
</evidence>
<dbReference type="InterPro" id="IPR011701">
    <property type="entry name" value="MFS"/>
</dbReference>
<name>A0A415GSJ6_9BACT</name>
<dbReference type="Pfam" id="PF07690">
    <property type="entry name" value="MFS_1"/>
    <property type="match status" value="1"/>
</dbReference>
<dbReference type="InterPro" id="IPR052714">
    <property type="entry name" value="MFS_Exporter"/>
</dbReference>
<feature type="transmembrane region" description="Helical" evidence="4">
    <location>
        <begin position="225"/>
        <end position="244"/>
    </location>
</feature>
<keyword evidence="6" id="KW-1185">Reference proteome</keyword>
<feature type="transmembrane region" description="Helical" evidence="4">
    <location>
        <begin position="181"/>
        <end position="205"/>
    </location>
</feature>
<dbReference type="PANTHER" id="PTHR23531:SF1">
    <property type="entry name" value="QUINOLENE RESISTANCE PROTEIN NORA"/>
    <property type="match status" value="1"/>
</dbReference>
<dbReference type="SUPFAM" id="SSF103473">
    <property type="entry name" value="MFS general substrate transporter"/>
    <property type="match status" value="1"/>
</dbReference>
<dbReference type="AlphaFoldDB" id="A0A415GSJ6"/>
<organism evidence="5 6">
    <name type="scientific">Leyella stercorea</name>
    <dbReference type="NCBI Taxonomy" id="363265"/>
    <lineage>
        <taxon>Bacteria</taxon>
        <taxon>Pseudomonadati</taxon>
        <taxon>Bacteroidota</taxon>
        <taxon>Bacteroidia</taxon>
        <taxon>Bacteroidales</taxon>
        <taxon>Prevotellaceae</taxon>
        <taxon>Leyella</taxon>
    </lineage>
</organism>
<evidence type="ECO:0000313" key="5">
    <source>
        <dbReference type="EMBL" id="RHK53304.1"/>
    </source>
</evidence>
<evidence type="ECO:0000256" key="1">
    <source>
        <dbReference type="ARBA" id="ARBA00022692"/>
    </source>
</evidence>
<dbReference type="Gene3D" id="1.20.1250.20">
    <property type="entry name" value="MFS general substrate transporter like domains"/>
    <property type="match status" value="1"/>
</dbReference>
<feature type="transmembrane region" description="Helical" evidence="4">
    <location>
        <begin position="17"/>
        <end position="38"/>
    </location>
</feature>
<feature type="transmembrane region" description="Helical" evidence="4">
    <location>
        <begin position="367"/>
        <end position="385"/>
    </location>
</feature>
<keyword evidence="3 4" id="KW-0472">Membrane</keyword>
<feature type="transmembrane region" description="Helical" evidence="4">
    <location>
        <begin position="251"/>
        <end position="270"/>
    </location>
</feature>
<feature type="transmembrane region" description="Helical" evidence="4">
    <location>
        <begin position="50"/>
        <end position="71"/>
    </location>
</feature>
<sequence length="394" mass="43020">MDTQYTPTYNRLWNREFTLLTIAELLLCISCYMTIPLLPLRLTTEEHASSCLASFTIVTFIIGVCISGFFGSWLIQNYRRNKVFLVSAICLGATILGLSAFEFQEQPIVREIEEYTLLAICFASGAVFGTAKRVLSCTLLIDKTESCHRTDANYTAIWIARLTVIIGPILALLLREELRGSLFYIVGAAMSLASAVLVMCVKFPFRAPEEGVHLVSIDRFFLPRGATIALVIALITASLGIVMTTRLTIEFCTSVMVGFFLAACALHIPAIRNARFASAVGNTLAIIAILTMFAHDDILDSTLKPMLFGFGIALSSSEQLYKLLGSCDHCQRSTAESTYFLSSDGGLFLGIAAGWQLTTAVKSAEEIALGLIVVATIICSLNVLIKKKQAKHHA</sequence>
<feature type="transmembrane region" description="Helical" evidence="4">
    <location>
        <begin position="276"/>
        <end position="294"/>
    </location>
</feature>
<dbReference type="InterPro" id="IPR036259">
    <property type="entry name" value="MFS_trans_sf"/>
</dbReference>
<accession>A0A415GSJ6</accession>
<evidence type="ECO:0000256" key="2">
    <source>
        <dbReference type="ARBA" id="ARBA00022989"/>
    </source>
</evidence>
<evidence type="ECO:0000256" key="4">
    <source>
        <dbReference type="SAM" id="Phobius"/>
    </source>
</evidence>
<dbReference type="RefSeq" id="WP_118354393.1">
    <property type="nucleotide sequence ID" value="NZ_DAWCYU010000073.1"/>
</dbReference>
<dbReference type="Proteomes" id="UP000286598">
    <property type="component" value="Unassembled WGS sequence"/>
</dbReference>
<feature type="transmembrane region" description="Helical" evidence="4">
    <location>
        <begin position="115"/>
        <end position="135"/>
    </location>
</feature>
<dbReference type="OrthoDB" id="1067151at2"/>
<keyword evidence="2 4" id="KW-1133">Transmembrane helix</keyword>
<keyword evidence="1 4" id="KW-0812">Transmembrane</keyword>
<evidence type="ECO:0000313" key="6">
    <source>
        <dbReference type="Proteomes" id="UP000286598"/>
    </source>
</evidence>
<reference evidence="5 6" key="1">
    <citation type="submission" date="2018-08" db="EMBL/GenBank/DDBJ databases">
        <title>A genome reference for cultivated species of the human gut microbiota.</title>
        <authorList>
            <person name="Zou Y."/>
            <person name="Xue W."/>
            <person name="Luo G."/>
        </authorList>
    </citation>
    <scope>NUCLEOTIDE SEQUENCE [LARGE SCALE GENOMIC DNA]</scope>
    <source>
        <strain evidence="5 6">AF42-9</strain>
    </source>
</reference>
<protein>
    <submittedName>
        <fullName evidence="5">MFS transporter</fullName>
    </submittedName>
</protein>
<feature type="transmembrane region" description="Helical" evidence="4">
    <location>
        <begin position="83"/>
        <end position="103"/>
    </location>
</feature>